<reference evidence="2" key="1">
    <citation type="journal article" date="2015" name="Nature">
        <title>Complex archaea that bridge the gap between prokaryotes and eukaryotes.</title>
        <authorList>
            <person name="Spang A."/>
            <person name="Saw J.H."/>
            <person name="Jorgensen S.L."/>
            <person name="Zaremba-Niedzwiedzka K."/>
            <person name="Martijn J."/>
            <person name="Lind A.E."/>
            <person name="van Eijk R."/>
            <person name="Schleper C."/>
            <person name="Guy L."/>
            <person name="Ettema T.J."/>
        </authorList>
    </citation>
    <scope>NUCLEOTIDE SEQUENCE</scope>
</reference>
<dbReference type="Pfam" id="PF04940">
    <property type="entry name" value="BLUF"/>
    <property type="match status" value="1"/>
</dbReference>
<gene>
    <name evidence="2" type="ORF">LCGC14_1068810</name>
</gene>
<dbReference type="SUPFAM" id="SSF54975">
    <property type="entry name" value="Acylphosphatase/BLUF domain-like"/>
    <property type="match status" value="1"/>
</dbReference>
<dbReference type="Gene3D" id="3.30.70.100">
    <property type="match status" value="1"/>
</dbReference>
<feature type="domain" description="BLUF" evidence="1">
    <location>
        <begin position="1"/>
        <end position="92"/>
    </location>
</feature>
<name>A0A0F9N617_9ZZZZ</name>
<comment type="caution">
    <text evidence="2">The sequence shown here is derived from an EMBL/GenBank/DDBJ whole genome shotgun (WGS) entry which is preliminary data.</text>
</comment>
<dbReference type="GO" id="GO:0071949">
    <property type="term" value="F:FAD binding"/>
    <property type="evidence" value="ECO:0007669"/>
    <property type="project" value="InterPro"/>
</dbReference>
<accession>A0A0F9N617</accession>
<sequence length="149" mass="17348">MYALSYRSTFSKGYGEKDLESIREVAGSYNSQNKLTGCLFFHNNSFVQIIEGKKRSVLRLFVKISNDPRHHDVIFLSSETHSLRYFDGWSMGFYSPLKGSSDVSKKEQFLRNMLSFHDLANKSTSTLRCFWFAWRSMLREGFPISEDDL</sequence>
<dbReference type="InterPro" id="IPR036046">
    <property type="entry name" value="Acylphosphatase-like_dom_sf"/>
</dbReference>
<dbReference type="InterPro" id="IPR007024">
    <property type="entry name" value="BLUF_domain"/>
</dbReference>
<organism evidence="2">
    <name type="scientific">marine sediment metagenome</name>
    <dbReference type="NCBI Taxonomy" id="412755"/>
    <lineage>
        <taxon>unclassified sequences</taxon>
        <taxon>metagenomes</taxon>
        <taxon>ecological metagenomes</taxon>
    </lineage>
</organism>
<evidence type="ECO:0000313" key="2">
    <source>
        <dbReference type="EMBL" id="KKN07267.1"/>
    </source>
</evidence>
<dbReference type="GO" id="GO:0009882">
    <property type="term" value="F:blue light photoreceptor activity"/>
    <property type="evidence" value="ECO:0007669"/>
    <property type="project" value="InterPro"/>
</dbReference>
<proteinExistence type="predicted"/>
<dbReference type="PROSITE" id="PS50925">
    <property type="entry name" value="BLUF"/>
    <property type="match status" value="1"/>
</dbReference>
<dbReference type="AlphaFoldDB" id="A0A0F9N617"/>
<dbReference type="EMBL" id="LAZR01004589">
    <property type="protein sequence ID" value="KKN07267.1"/>
    <property type="molecule type" value="Genomic_DNA"/>
</dbReference>
<protein>
    <recommendedName>
        <fullName evidence="1">BLUF domain-containing protein</fullName>
    </recommendedName>
</protein>
<evidence type="ECO:0000259" key="1">
    <source>
        <dbReference type="PROSITE" id="PS50925"/>
    </source>
</evidence>
<dbReference type="SMART" id="SM01034">
    <property type="entry name" value="BLUF"/>
    <property type="match status" value="1"/>
</dbReference>